<accession>A0ABS6XWT2</accession>
<comment type="caution">
    <text evidence="2">The sequence shown here is derived from an EMBL/GenBank/DDBJ whole genome shotgun (WGS) entry which is preliminary data.</text>
</comment>
<name>A0ABS6XWT2_9FLAO</name>
<reference evidence="2 3" key="1">
    <citation type="submission" date="2021-07" db="EMBL/GenBank/DDBJ databases">
        <title>Flavobacterium sp. nov. isolated from sediment on the Taihu Lake.</title>
        <authorList>
            <person name="Qu J.-H."/>
        </authorList>
    </citation>
    <scope>NUCLEOTIDE SEQUENCE [LARGE SCALE GENOMIC DNA]</scope>
    <source>
        <strain evidence="2 3">NAS39</strain>
    </source>
</reference>
<proteinExistence type="predicted"/>
<feature type="chain" id="PRO_5045211880" evidence="1">
    <location>
        <begin position="21"/>
        <end position="464"/>
    </location>
</feature>
<evidence type="ECO:0000256" key="1">
    <source>
        <dbReference type="SAM" id="SignalP"/>
    </source>
</evidence>
<organism evidence="2 3">
    <name type="scientific">Flavobacterium taihuense</name>
    <dbReference type="NCBI Taxonomy" id="2857508"/>
    <lineage>
        <taxon>Bacteria</taxon>
        <taxon>Pseudomonadati</taxon>
        <taxon>Bacteroidota</taxon>
        <taxon>Flavobacteriia</taxon>
        <taxon>Flavobacteriales</taxon>
        <taxon>Flavobacteriaceae</taxon>
        <taxon>Flavobacterium</taxon>
    </lineage>
</organism>
<dbReference type="Proteomes" id="UP000812031">
    <property type="component" value="Unassembled WGS sequence"/>
</dbReference>
<sequence>MKTILLLINGLFLISQMSFGNELSTHTLKTIQGNAISFNNVHTPAYAPIIDGVFIFNKQSFKIESAKKTTIREKHRVWLNLTNAGGVFKQLLVGYITGATNGWDDLYDGISYDANMYADFYSINDGKNLTIQGRALPFLNTDEVPLGYRTIIEGTFQISIDHVDGLFINQDVFIVDKTTGTCHNLKNGSYSFTTLQGRFDDRFVLVYVDKTVAPTLPVVDEPVVTEPVVSNPVVDEPVVTDPVVTDPIVVPIVDDPVVTDPVVTDPIVVPIVDEPVVTVPVVTDPVVVPIVDEPVVTDPVVTDPVVVPIADEPVVTVPVVTDPVVVPIADEPVVTVPVVTDPVAVPIVDEPVVTVPVVTDPVVVPIVDEPVVSTPIVAVPHGNLDKNGKAVIVSVNNRQIKVNSFDGMIQIVMVYDLKGTLLYEMRAINSVEFVIQNLETANKVLVVKTQVKNEKWSVNKIVFR</sequence>
<evidence type="ECO:0000313" key="3">
    <source>
        <dbReference type="Proteomes" id="UP000812031"/>
    </source>
</evidence>
<dbReference type="EMBL" id="JAHWYN010000009">
    <property type="protein sequence ID" value="MBW4361112.1"/>
    <property type="molecule type" value="Genomic_DNA"/>
</dbReference>
<protein>
    <submittedName>
        <fullName evidence="2">Uncharacterized protein</fullName>
    </submittedName>
</protein>
<gene>
    <name evidence="2" type="ORF">KZH69_11510</name>
</gene>
<evidence type="ECO:0000313" key="2">
    <source>
        <dbReference type="EMBL" id="MBW4361112.1"/>
    </source>
</evidence>
<keyword evidence="1" id="KW-0732">Signal</keyword>
<feature type="signal peptide" evidence="1">
    <location>
        <begin position="1"/>
        <end position="20"/>
    </location>
</feature>
<keyword evidence="3" id="KW-1185">Reference proteome</keyword>
<dbReference type="RefSeq" id="WP_219317595.1">
    <property type="nucleotide sequence ID" value="NZ_JAHWYN010000009.1"/>
</dbReference>